<dbReference type="Pfam" id="PF16016">
    <property type="entry name" value="VASt"/>
    <property type="match status" value="1"/>
</dbReference>
<feature type="compositionally biased region" description="Basic and acidic residues" evidence="6">
    <location>
        <begin position="353"/>
        <end position="372"/>
    </location>
</feature>
<dbReference type="PANTHER" id="PTHR23319:SF4">
    <property type="entry name" value="GRAM DOMAIN CONTAINING 1B, ISOFORM E"/>
    <property type="match status" value="1"/>
</dbReference>
<evidence type="ECO:0000256" key="6">
    <source>
        <dbReference type="SAM" id="MobiDB-lite"/>
    </source>
</evidence>
<feature type="domain" description="VASt" evidence="8">
    <location>
        <begin position="317"/>
        <end position="459"/>
    </location>
</feature>
<evidence type="ECO:0000256" key="7">
    <source>
        <dbReference type="SAM" id="Phobius"/>
    </source>
</evidence>
<dbReference type="EMBL" id="JBCLYO010000010">
    <property type="protein sequence ID" value="KAL0085664.1"/>
    <property type="molecule type" value="Genomic_DNA"/>
</dbReference>
<comment type="similarity">
    <text evidence="2">Belongs to the YSP2 family.</text>
</comment>
<dbReference type="Gene3D" id="2.30.29.30">
    <property type="entry name" value="Pleckstrin-homology domain (PH domain)/Phosphotyrosine-binding domain (PTB)"/>
    <property type="match status" value="1"/>
</dbReference>
<proteinExistence type="inferred from homology"/>
<name>A0ABR3AZV2_PHYBL</name>
<reference evidence="9 10" key="1">
    <citation type="submission" date="2024-04" db="EMBL/GenBank/DDBJ databases">
        <title>Symmetric and asymmetric DNA N6-adenine methylation regulates different biological responses in Mucorales.</title>
        <authorList>
            <consortium name="Lawrence Berkeley National Laboratory"/>
            <person name="Lax C."/>
            <person name="Mondo S.J."/>
            <person name="Osorio-Concepcion M."/>
            <person name="Muszewska A."/>
            <person name="Corrochano-Luque M."/>
            <person name="Gutierrez G."/>
            <person name="Riley R."/>
            <person name="Lipzen A."/>
            <person name="Guo J."/>
            <person name="Hundley H."/>
            <person name="Amirebrahimi M."/>
            <person name="Ng V."/>
            <person name="Lorenzo-Gutierrez D."/>
            <person name="Binder U."/>
            <person name="Yang J."/>
            <person name="Song Y."/>
            <person name="Canovas D."/>
            <person name="Navarro E."/>
            <person name="Freitag M."/>
            <person name="Gabaldon T."/>
            <person name="Grigoriev I.V."/>
            <person name="Corrochano L.M."/>
            <person name="Nicolas F.E."/>
            <person name="Garre V."/>
        </authorList>
    </citation>
    <scope>NUCLEOTIDE SEQUENCE [LARGE SCALE GENOMIC DNA]</scope>
    <source>
        <strain evidence="9 10">L51</strain>
    </source>
</reference>
<comment type="caution">
    <text evidence="9">The sequence shown here is derived from an EMBL/GenBank/DDBJ whole genome shotgun (WGS) entry which is preliminary data.</text>
</comment>
<dbReference type="CDD" id="cd13220">
    <property type="entry name" value="PH-GRAM_GRAMDC"/>
    <property type="match status" value="1"/>
</dbReference>
<dbReference type="InterPro" id="IPR011993">
    <property type="entry name" value="PH-like_dom_sf"/>
</dbReference>
<evidence type="ECO:0000256" key="2">
    <source>
        <dbReference type="ARBA" id="ARBA00006582"/>
    </source>
</evidence>
<feature type="region of interest" description="Disordered" evidence="6">
    <location>
        <begin position="353"/>
        <end position="374"/>
    </location>
</feature>
<evidence type="ECO:0000313" key="10">
    <source>
        <dbReference type="Proteomes" id="UP001448207"/>
    </source>
</evidence>
<organism evidence="9 10">
    <name type="scientific">Phycomyces blakesleeanus</name>
    <dbReference type="NCBI Taxonomy" id="4837"/>
    <lineage>
        <taxon>Eukaryota</taxon>
        <taxon>Fungi</taxon>
        <taxon>Fungi incertae sedis</taxon>
        <taxon>Mucoromycota</taxon>
        <taxon>Mucoromycotina</taxon>
        <taxon>Mucoromycetes</taxon>
        <taxon>Mucorales</taxon>
        <taxon>Phycomycetaceae</taxon>
        <taxon>Phycomyces</taxon>
    </lineage>
</organism>
<evidence type="ECO:0000256" key="4">
    <source>
        <dbReference type="ARBA" id="ARBA00022989"/>
    </source>
</evidence>
<feature type="region of interest" description="Disordered" evidence="6">
    <location>
        <begin position="19"/>
        <end position="38"/>
    </location>
</feature>
<dbReference type="InterPro" id="IPR004182">
    <property type="entry name" value="GRAM"/>
</dbReference>
<keyword evidence="10" id="KW-1185">Reference proteome</keyword>
<protein>
    <submittedName>
        <fullName evidence="9">GRAM domain-containing protein</fullName>
    </submittedName>
</protein>
<evidence type="ECO:0000313" key="9">
    <source>
        <dbReference type="EMBL" id="KAL0085664.1"/>
    </source>
</evidence>
<comment type="subcellular location">
    <subcellularLocation>
        <location evidence="1">Membrane</location>
        <topology evidence="1">Single-pass membrane protein</topology>
    </subcellularLocation>
</comment>
<dbReference type="PANTHER" id="PTHR23319">
    <property type="entry name" value="GRAM DOMAIN CONTAINING 1B, ISOFORM E"/>
    <property type="match status" value="1"/>
</dbReference>
<evidence type="ECO:0000259" key="8">
    <source>
        <dbReference type="PROSITE" id="PS51778"/>
    </source>
</evidence>
<keyword evidence="4 7" id="KW-1133">Transmembrane helix</keyword>
<evidence type="ECO:0000256" key="1">
    <source>
        <dbReference type="ARBA" id="ARBA00004167"/>
    </source>
</evidence>
<sequence length="601" mass="68080">MSAQNILQVILPARNRSVSDPNKLNLVPEPESSSSSNGLSELYRLKRYARSDMSISSILEKGRRPRIQSVNSDLLQLSDTETSDASNHIISLLGRCTPSSTKSNRAFHSLFCSVPSKDHLIDVYKCAIQKEILHQGHIYVSEHHVCFRSNIFGWETTLVMAFTEITDIQKRKTAKIIPNGLTISTSNANHVFASLLFRDQAYELMMKLWNLHKSPEIIISQPTKNECNDFDDSTTLGSASIINGESNTQASIEQDDTCNSETNEIQPNLLHEGQELLGDSQSFSPKSLLSRSLESTVTLVSSYYPTTCKCISEEKPHHLVVVDQSFPSSVETAYKLLFESDFLINYFEQKRSKAKSSEMPEDQRNSTKKSTERGYNTTHKTLHLDKSKHIAVESTTIHHRAPGGCTFELKTRTCIRKTDPLRVNLRITINIEFISNGFHSSILQKSVIDIMKGVFSSISDLIGKRDSIHLYTMDKDILSRLSTESEMRERAEIYRVSHPIYSGIQSVVSLIKPKSSSLEIGSYHMVALGVTLLVFWNLWMVYHTNKLLNHKLQESMKSTVHRSEDPFEVIFDSIKSIENVLDIVQKDALQKRQQLIEFIET</sequence>
<feature type="transmembrane region" description="Helical" evidence="7">
    <location>
        <begin position="522"/>
        <end position="542"/>
    </location>
</feature>
<dbReference type="InterPro" id="IPR051482">
    <property type="entry name" value="Cholesterol_transport"/>
</dbReference>
<keyword evidence="5 7" id="KW-0472">Membrane</keyword>
<dbReference type="SMART" id="SM00568">
    <property type="entry name" value="GRAM"/>
    <property type="match status" value="1"/>
</dbReference>
<gene>
    <name evidence="9" type="ORF">J3Q64DRAFT_1822129</name>
</gene>
<evidence type="ECO:0000256" key="3">
    <source>
        <dbReference type="ARBA" id="ARBA00022692"/>
    </source>
</evidence>
<evidence type="ECO:0000256" key="5">
    <source>
        <dbReference type="ARBA" id="ARBA00023136"/>
    </source>
</evidence>
<dbReference type="PROSITE" id="PS51778">
    <property type="entry name" value="VAST"/>
    <property type="match status" value="1"/>
</dbReference>
<dbReference type="Proteomes" id="UP001448207">
    <property type="component" value="Unassembled WGS sequence"/>
</dbReference>
<dbReference type="InterPro" id="IPR031968">
    <property type="entry name" value="VASt"/>
</dbReference>
<accession>A0ABR3AZV2</accession>
<keyword evidence="3 7" id="KW-0812">Transmembrane</keyword>
<dbReference type="Pfam" id="PF02893">
    <property type="entry name" value="GRAM"/>
    <property type="match status" value="1"/>
</dbReference>